<keyword evidence="4" id="KW-0732">Signal</keyword>
<evidence type="ECO:0000313" key="6">
    <source>
        <dbReference type="Proteomes" id="UP000237000"/>
    </source>
</evidence>
<dbReference type="InterPro" id="IPR036908">
    <property type="entry name" value="RlpA-like_sf"/>
</dbReference>
<keyword evidence="3" id="KW-0964">Secreted</keyword>
<keyword evidence="6" id="KW-1185">Reference proteome</keyword>
<comment type="subcellular location">
    <subcellularLocation>
        <location evidence="1">Secreted</location>
    </subcellularLocation>
</comment>
<dbReference type="Pfam" id="PF24300">
    <property type="entry name" value="KWL1"/>
    <property type="match status" value="1"/>
</dbReference>
<dbReference type="OrthoDB" id="406505at2759"/>
<evidence type="ECO:0000256" key="2">
    <source>
        <dbReference type="ARBA" id="ARBA00005592"/>
    </source>
</evidence>
<sequence length="117" mass="13538">MLTASLRTDPGPTDSQQLPVWRQWRWCCIVGHFLSDDTPVVALSTRWFDHKRRCNRNITIRGNGHRTMATVVDKCDAEHDYQSSCWRNIVNASKAVWRDLGVPRQKWGELGITWSDA</sequence>
<dbReference type="AlphaFoldDB" id="A0A2P5F2P6"/>
<dbReference type="SUPFAM" id="SSF50685">
    <property type="entry name" value="Barwin-like endoglucanases"/>
    <property type="match status" value="1"/>
</dbReference>
<dbReference type="PANTHER" id="PTHR33191:SF58">
    <property type="entry name" value="RIPENING-RELATED PROTEIN 1"/>
    <property type="match status" value="1"/>
</dbReference>
<evidence type="ECO:0000256" key="4">
    <source>
        <dbReference type="ARBA" id="ARBA00022729"/>
    </source>
</evidence>
<dbReference type="Gene3D" id="2.40.40.10">
    <property type="entry name" value="RlpA-like domain"/>
    <property type="match status" value="1"/>
</dbReference>
<dbReference type="InterPro" id="IPR039271">
    <property type="entry name" value="Kiwellin-like"/>
</dbReference>
<evidence type="ECO:0000256" key="3">
    <source>
        <dbReference type="ARBA" id="ARBA00022525"/>
    </source>
</evidence>
<organism evidence="5 6">
    <name type="scientific">Trema orientale</name>
    <name type="common">Charcoal tree</name>
    <name type="synonym">Celtis orientalis</name>
    <dbReference type="NCBI Taxonomy" id="63057"/>
    <lineage>
        <taxon>Eukaryota</taxon>
        <taxon>Viridiplantae</taxon>
        <taxon>Streptophyta</taxon>
        <taxon>Embryophyta</taxon>
        <taxon>Tracheophyta</taxon>
        <taxon>Spermatophyta</taxon>
        <taxon>Magnoliopsida</taxon>
        <taxon>eudicotyledons</taxon>
        <taxon>Gunneridae</taxon>
        <taxon>Pentapetalae</taxon>
        <taxon>rosids</taxon>
        <taxon>fabids</taxon>
        <taxon>Rosales</taxon>
        <taxon>Cannabaceae</taxon>
        <taxon>Trema</taxon>
    </lineage>
</organism>
<proteinExistence type="inferred from homology"/>
<evidence type="ECO:0000313" key="5">
    <source>
        <dbReference type="EMBL" id="PON92057.1"/>
    </source>
</evidence>
<comment type="caution">
    <text evidence="5">The sequence shown here is derived from an EMBL/GenBank/DDBJ whole genome shotgun (WGS) entry which is preliminary data.</text>
</comment>
<reference evidence="6" key="1">
    <citation type="submission" date="2016-06" db="EMBL/GenBank/DDBJ databases">
        <title>Parallel loss of symbiosis genes in relatives of nitrogen-fixing non-legume Parasponia.</title>
        <authorList>
            <person name="Van Velzen R."/>
            <person name="Holmer R."/>
            <person name="Bu F."/>
            <person name="Rutten L."/>
            <person name="Van Zeijl A."/>
            <person name="Liu W."/>
            <person name="Santuari L."/>
            <person name="Cao Q."/>
            <person name="Sharma T."/>
            <person name="Shen D."/>
            <person name="Roswanjaya Y."/>
            <person name="Wardhani T."/>
            <person name="Kalhor M.S."/>
            <person name="Jansen J."/>
            <person name="Van den Hoogen J."/>
            <person name="Gungor B."/>
            <person name="Hartog M."/>
            <person name="Hontelez J."/>
            <person name="Verver J."/>
            <person name="Yang W.-C."/>
            <person name="Schijlen E."/>
            <person name="Repin R."/>
            <person name="Schilthuizen M."/>
            <person name="Schranz E."/>
            <person name="Heidstra R."/>
            <person name="Miyata K."/>
            <person name="Fedorova E."/>
            <person name="Kohlen W."/>
            <person name="Bisseling T."/>
            <person name="Smit S."/>
            <person name="Geurts R."/>
        </authorList>
    </citation>
    <scope>NUCLEOTIDE SEQUENCE [LARGE SCALE GENOMIC DNA]</scope>
    <source>
        <strain evidence="6">cv. RG33-2</strain>
    </source>
</reference>
<dbReference type="InParanoid" id="A0A2P5F2P6"/>
<comment type="similarity">
    <text evidence="2">Belongs to the kiwellin family.</text>
</comment>
<dbReference type="GO" id="GO:0005576">
    <property type="term" value="C:extracellular region"/>
    <property type="evidence" value="ECO:0007669"/>
    <property type="project" value="UniProtKB-SubCell"/>
</dbReference>
<dbReference type="Proteomes" id="UP000237000">
    <property type="component" value="Unassembled WGS sequence"/>
</dbReference>
<name>A0A2P5F2P6_TREOI</name>
<protein>
    <submittedName>
        <fullName evidence="5">RlpA-like double-psi beta-barrel domain containing protein</fullName>
    </submittedName>
</protein>
<dbReference type="PANTHER" id="PTHR33191">
    <property type="entry name" value="RIPENING-RELATED PROTEIN 2-RELATED"/>
    <property type="match status" value="1"/>
</dbReference>
<dbReference type="STRING" id="63057.A0A2P5F2P6"/>
<gene>
    <name evidence="5" type="ORF">TorRG33x02_121290</name>
</gene>
<accession>A0A2P5F2P6</accession>
<evidence type="ECO:0000256" key="1">
    <source>
        <dbReference type="ARBA" id="ARBA00004613"/>
    </source>
</evidence>
<dbReference type="EMBL" id="JXTC01000069">
    <property type="protein sequence ID" value="PON92057.1"/>
    <property type="molecule type" value="Genomic_DNA"/>
</dbReference>